<reference evidence="2" key="1">
    <citation type="journal article" date="2022" name="Mol. Ecol. Resour.">
        <title>The genomes of chicory, endive, great burdock and yacon provide insights into Asteraceae palaeo-polyploidization history and plant inulin production.</title>
        <authorList>
            <person name="Fan W."/>
            <person name="Wang S."/>
            <person name="Wang H."/>
            <person name="Wang A."/>
            <person name="Jiang F."/>
            <person name="Liu H."/>
            <person name="Zhao H."/>
            <person name="Xu D."/>
            <person name="Zhang Y."/>
        </authorList>
    </citation>
    <scope>NUCLEOTIDE SEQUENCE [LARGE SCALE GENOMIC DNA]</scope>
    <source>
        <strain evidence="2">cv. Punajuju</strain>
    </source>
</reference>
<name>A0ACB9F801_CICIN</name>
<sequence>MYCTVRRWGSRARWIRRDYEKSGDLVGRESAREGRNQSIFGFQSSTFYNNNQLEALILDYSLVIEETRDLHSPPPNSILPRTFASPDKEGGHGFEASYGEEVSLPTWYQSGKKDLIGNKRTKKGVQIGLERKRNGVPDASACPTHTSGSASHLKIASKLKRSLGCEPAHKPTCKPSTYVIFMGLCLVTVSYSLNHLPPSF</sequence>
<dbReference type="EMBL" id="CM042011">
    <property type="protein sequence ID" value="KAI3767023.1"/>
    <property type="molecule type" value="Genomic_DNA"/>
</dbReference>
<comment type="caution">
    <text evidence="1">The sequence shown here is derived from an EMBL/GenBank/DDBJ whole genome shotgun (WGS) entry which is preliminary data.</text>
</comment>
<proteinExistence type="predicted"/>
<gene>
    <name evidence="1" type="ORF">L2E82_17104</name>
</gene>
<evidence type="ECO:0000313" key="1">
    <source>
        <dbReference type="EMBL" id="KAI3767023.1"/>
    </source>
</evidence>
<keyword evidence="2" id="KW-1185">Reference proteome</keyword>
<accession>A0ACB9F801</accession>
<protein>
    <submittedName>
        <fullName evidence="1">Uncharacterized protein</fullName>
    </submittedName>
</protein>
<dbReference type="Proteomes" id="UP001055811">
    <property type="component" value="Linkage Group LG03"/>
</dbReference>
<organism evidence="1 2">
    <name type="scientific">Cichorium intybus</name>
    <name type="common">Chicory</name>
    <dbReference type="NCBI Taxonomy" id="13427"/>
    <lineage>
        <taxon>Eukaryota</taxon>
        <taxon>Viridiplantae</taxon>
        <taxon>Streptophyta</taxon>
        <taxon>Embryophyta</taxon>
        <taxon>Tracheophyta</taxon>
        <taxon>Spermatophyta</taxon>
        <taxon>Magnoliopsida</taxon>
        <taxon>eudicotyledons</taxon>
        <taxon>Gunneridae</taxon>
        <taxon>Pentapetalae</taxon>
        <taxon>asterids</taxon>
        <taxon>campanulids</taxon>
        <taxon>Asterales</taxon>
        <taxon>Asteraceae</taxon>
        <taxon>Cichorioideae</taxon>
        <taxon>Cichorieae</taxon>
        <taxon>Cichoriinae</taxon>
        <taxon>Cichorium</taxon>
    </lineage>
</organism>
<evidence type="ECO:0000313" key="2">
    <source>
        <dbReference type="Proteomes" id="UP001055811"/>
    </source>
</evidence>
<reference evidence="1 2" key="2">
    <citation type="journal article" date="2022" name="Mol. Ecol. Resour.">
        <title>The genomes of chicory, endive, great burdock and yacon provide insights into Asteraceae paleo-polyploidization history and plant inulin production.</title>
        <authorList>
            <person name="Fan W."/>
            <person name="Wang S."/>
            <person name="Wang H."/>
            <person name="Wang A."/>
            <person name="Jiang F."/>
            <person name="Liu H."/>
            <person name="Zhao H."/>
            <person name="Xu D."/>
            <person name="Zhang Y."/>
        </authorList>
    </citation>
    <scope>NUCLEOTIDE SEQUENCE [LARGE SCALE GENOMIC DNA]</scope>
    <source>
        <strain evidence="2">cv. Punajuju</strain>
        <tissue evidence="1">Leaves</tissue>
    </source>
</reference>